<organism evidence="2 3">
    <name type="scientific">Cardiocondyla obscurior</name>
    <dbReference type="NCBI Taxonomy" id="286306"/>
    <lineage>
        <taxon>Eukaryota</taxon>
        <taxon>Metazoa</taxon>
        <taxon>Ecdysozoa</taxon>
        <taxon>Arthropoda</taxon>
        <taxon>Hexapoda</taxon>
        <taxon>Insecta</taxon>
        <taxon>Pterygota</taxon>
        <taxon>Neoptera</taxon>
        <taxon>Endopterygota</taxon>
        <taxon>Hymenoptera</taxon>
        <taxon>Apocrita</taxon>
        <taxon>Aculeata</taxon>
        <taxon>Formicoidea</taxon>
        <taxon>Formicidae</taxon>
        <taxon>Myrmicinae</taxon>
        <taxon>Cardiocondyla</taxon>
    </lineage>
</organism>
<feature type="region of interest" description="Disordered" evidence="1">
    <location>
        <begin position="491"/>
        <end position="518"/>
    </location>
</feature>
<feature type="region of interest" description="Disordered" evidence="1">
    <location>
        <begin position="405"/>
        <end position="434"/>
    </location>
</feature>
<feature type="compositionally biased region" description="Polar residues" evidence="1">
    <location>
        <begin position="424"/>
        <end position="433"/>
    </location>
</feature>
<accession>A0AAW2ERE4</accession>
<evidence type="ECO:0000256" key="1">
    <source>
        <dbReference type="SAM" id="MobiDB-lite"/>
    </source>
</evidence>
<name>A0AAW2ERE4_9HYME</name>
<protein>
    <submittedName>
        <fullName evidence="2">Uncharacterized protein</fullName>
    </submittedName>
</protein>
<reference evidence="2 3" key="1">
    <citation type="submission" date="2023-03" db="EMBL/GenBank/DDBJ databases">
        <title>High recombination rates correlate with genetic variation in Cardiocondyla obscurior ants.</title>
        <authorList>
            <person name="Errbii M."/>
        </authorList>
    </citation>
    <scope>NUCLEOTIDE SEQUENCE [LARGE SCALE GENOMIC DNA]</scope>
    <source>
        <strain evidence="2">Alpha-2009</strain>
        <tissue evidence="2">Whole body</tissue>
    </source>
</reference>
<evidence type="ECO:0000313" key="2">
    <source>
        <dbReference type="EMBL" id="KAL0106318.1"/>
    </source>
</evidence>
<proteinExistence type="predicted"/>
<gene>
    <name evidence="2" type="ORF">PUN28_016205</name>
</gene>
<evidence type="ECO:0000313" key="3">
    <source>
        <dbReference type="Proteomes" id="UP001430953"/>
    </source>
</evidence>
<dbReference type="EMBL" id="JADYXP020000018">
    <property type="protein sequence ID" value="KAL0106318.1"/>
    <property type="molecule type" value="Genomic_DNA"/>
</dbReference>
<dbReference type="AlphaFoldDB" id="A0AAW2ERE4"/>
<dbReference type="Proteomes" id="UP001430953">
    <property type="component" value="Unassembled WGS sequence"/>
</dbReference>
<keyword evidence="3" id="KW-1185">Reference proteome</keyword>
<feature type="compositionally biased region" description="Polar residues" evidence="1">
    <location>
        <begin position="405"/>
        <end position="417"/>
    </location>
</feature>
<feature type="region of interest" description="Disordered" evidence="1">
    <location>
        <begin position="563"/>
        <end position="596"/>
    </location>
</feature>
<feature type="compositionally biased region" description="Polar residues" evidence="1">
    <location>
        <begin position="568"/>
        <end position="580"/>
    </location>
</feature>
<feature type="compositionally biased region" description="Polar residues" evidence="1">
    <location>
        <begin position="491"/>
        <end position="509"/>
    </location>
</feature>
<comment type="caution">
    <text evidence="2">The sequence shown here is derived from an EMBL/GenBank/DDBJ whole genome shotgun (WGS) entry which is preliminary data.</text>
</comment>
<sequence>MSKCVTLLMQVLKESNDSRMLMQLCIQLGKIPDSDKKYLRDSEREQLSRQALTLCQQSLRSRVQTIGSTSTIDSVHLIRTDARTQVLLDVYEIYQLVQKHFQGKESTIQTFATLLTDTYKMYIGSKNLEGNVLDIAIKCCQRQIQANKLASVNTVKESSNSFSAPPQVASTIVTPAPQIPANPTSVQMLQNRKPHRNLTSTGRPRGRPPNVNKYLQHLQQSSNMMSQFGSKSNFTNYMGASGSNRSMINPYFMNPLVDANNMLSALLTSGLSSNMMDPLTAMTYLNQVGSYQDILRQYQNNLSSLTNLVGGLNNSGTTITGISNAPTMSTSSSNINISSNINTSSNIANLNNLKGPLDPMTASVQQLLSLSNSTVSTSRPTPMYHQTVAKTSTTMSLTKDRPSISITPVSTSMNQQPLHKAKQPTKQPSSQTEPVLPVHIPKSLQISPTKPILHSSSTTTQVSLLKPSIIQQVKNSPPKQMSAPQIRVSKSLTEPQPAHNPSLSHSPLKNSNSTVTTNPVTAMPHVAHTSMGAPVIMKQQQALPMNLPNVSRSGTSLQHKLLSKKNSQRPYPTQANVQSHSVRKPKSTVKTPTIPVPISGNFPNLLNTMPPTSSTAMAQPPFIPPELSGLSVSAIGSQPGGIKATVPSSKYHNYKKPISKPKPPSVTSTIEVPSSLPTSFSTGSSVEALSMLSQLQQHSHLEIIPQQKPPIKPSIDYSKTLSSSVCIVSPKAAEPLRPSATADCMSMYDISRGKTTNVSNKKTQDKLLTDNVEIITLDD</sequence>